<dbReference type="AlphaFoldDB" id="A0A453CUB8"/>
<keyword evidence="2" id="KW-1133">Transmembrane helix</keyword>
<feature type="compositionally biased region" description="Low complexity" evidence="1">
    <location>
        <begin position="1"/>
        <end position="16"/>
    </location>
</feature>
<feature type="transmembrane region" description="Helical" evidence="2">
    <location>
        <begin position="197"/>
        <end position="217"/>
    </location>
</feature>
<dbReference type="PANTHER" id="PTHR34809:SF1">
    <property type="entry name" value="MALTOSE EXCESS PROTEIN 1, CHLOROPLASTIC-RELATED"/>
    <property type="match status" value="1"/>
</dbReference>
<evidence type="ECO:0000256" key="1">
    <source>
        <dbReference type="SAM" id="MobiDB-lite"/>
    </source>
</evidence>
<protein>
    <recommendedName>
        <fullName evidence="5">Maltose excess protein 1-like, chloroplastic</fullName>
    </recommendedName>
</protein>
<feature type="transmembrane region" description="Helical" evidence="2">
    <location>
        <begin position="223"/>
        <end position="242"/>
    </location>
</feature>
<feature type="compositionally biased region" description="Low complexity" evidence="1">
    <location>
        <begin position="43"/>
        <end position="57"/>
    </location>
</feature>
<proteinExistence type="predicted"/>
<accession>A0A453CUB8</accession>
<evidence type="ECO:0008006" key="5">
    <source>
        <dbReference type="Google" id="ProtNLM"/>
    </source>
</evidence>
<name>A0A453CUB8_AEGTS</name>
<dbReference type="STRING" id="200361.A0A453CUB8"/>
<keyword evidence="2" id="KW-0472">Membrane</keyword>
<dbReference type="Proteomes" id="UP000015105">
    <property type="component" value="Chromosome 2D"/>
</dbReference>
<feature type="transmembrane region" description="Helical" evidence="2">
    <location>
        <begin position="313"/>
        <end position="335"/>
    </location>
</feature>
<evidence type="ECO:0000313" key="3">
    <source>
        <dbReference type="EnsemblPlants" id="AET2Gv20962200.6"/>
    </source>
</evidence>
<sequence length="460" mass="50065">RPPVLTFPFTTSLTTVTRREAPLAPPESSSCLPPTPGAPPMSSPSLPSVRLPLRPSPAAATTPLSRRGAPVRSLAASPAPAVALKPLVSKAPASGSYRSALLLHRRRYALPETAVSEPTPKVTKEYQDWDSLTGKFAGSANVPFLLLQLPQIILNYRNLVDGNKTALFAVPWLGMLTGLLGNLALVSYFAKKRETEAVIVQTLGVISTYVVIVQLAMAESMPFPQFVATSAVVGAGLVLNLLNYIGWLPETLWLLWEDFTTIGGLTVLPQVMWSTFVPVIPSSILPGIICGSLAVAAVAMARMGKLSEGGTKFVGSLSGWTATLLFMWMPVAQMWTNYLNPSNIEGLSAFSMLLSMIGNALMIPRSVFIRDLMWVHRFYLGMCPTRLGQPGLHVLLQQHQQRIFLRDDIWIASVARFHLRERYRCLRPQLTHGFSEGADLREVMTITSKQFKAAGCSGVG</sequence>
<reference evidence="3" key="4">
    <citation type="submission" date="2019-03" db="UniProtKB">
        <authorList>
            <consortium name="EnsemblPlants"/>
        </authorList>
    </citation>
    <scope>IDENTIFICATION</scope>
</reference>
<keyword evidence="4" id="KW-1185">Reference proteome</keyword>
<keyword evidence="2" id="KW-0812">Transmembrane</keyword>
<dbReference type="InterPro" id="IPR034628">
    <property type="entry name" value="MEX1/MEX1-like"/>
</dbReference>
<feature type="transmembrane region" description="Helical" evidence="2">
    <location>
        <begin position="254"/>
        <end position="273"/>
    </location>
</feature>
<organism evidence="3 4">
    <name type="scientific">Aegilops tauschii subsp. strangulata</name>
    <name type="common">Goatgrass</name>
    <dbReference type="NCBI Taxonomy" id="200361"/>
    <lineage>
        <taxon>Eukaryota</taxon>
        <taxon>Viridiplantae</taxon>
        <taxon>Streptophyta</taxon>
        <taxon>Embryophyta</taxon>
        <taxon>Tracheophyta</taxon>
        <taxon>Spermatophyta</taxon>
        <taxon>Magnoliopsida</taxon>
        <taxon>Liliopsida</taxon>
        <taxon>Poales</taxon>
        <taxon>Poaceae</taxon>
        <taxon>BOP clade</taxon>
        <taxon>Pooideae</taxon>
        <taxon>Triticodae</taxon>
        <taxon>Triticeae</taxon>
        <taxon>Triticinae</taxon>
        <taxon>Aegilops</taxon>
    </lineage>
</organism>
<feature type="transmembrane region" description="Helical" evidence="2">
    <location>
        <begin position="166"/>
        <end position="190"/>
    </location>
</feature>
<reference evidence="3" key="3">
    <citation type="journal article" date="2017" name="Nature">
        <title>Genome sequence of the progenitor of the wheat D genome Aegilops tauschii.</title>
        <authorList>
            <person name="Luo M.C."/>
            <person name="Gu Y.Q."/>
            <person name="Puiu D."/>
            <person name="Wang H."/>
            <person name="Twardziok S.O."/>
            <person name="Deal K.R."/>
            <person name="Huo N."/>
            <person name="Zhu T."/>
            <person name="Wang L."/>
            <person name="Wang Y."/>
            <person name="McGuire P.E."/>
            <person name="Liu S."/>
            <person name="Long H."/>
            <person name="Ramasamy R.K."/>
            <person name="Rodriguez J.C."/>
            <person name="Van S.L."/>
            <person name="Yuan L."/>
            <person name="Wang Z."/>
            <person name="Xia Z."/>
            <person name="Xiao L."/>
            <person name="Anderson O.D."/>
            <person name="Ouyang S."/>
            <person name="Liang Y."/>
            <person name="Zimin A.V."/>
            <person name="Pertea G."/>
            <person name="Qi P."/>
            <person name="Bennetzen J.L."/>
            <person name="Dai X."/>
            <person name="Dawson M.W."/>
            <person name="Muller H.G."/>
            <person name="Kugler K."/>
            <person name="Rivarola-Duarte L."/>
            <person name="Spannagl M."/>
            <person name="Mayer K.F.X."/>
            <person name="Lu F.H."/>
            <person name="Bevan M.W."/>
            <person name="Leroy P."/>
            <person name="Li P."/>
            <person name="You F.M."/>
            <person name="Sun Q."/>
            <person name="Liu Z."/>
            <person name="Lyons E."/>
            <person name="Wicker T."/>
            <person name="Salzberg S.L."/>
            <person name="Devos K.M."/>
            <person name="Dvorak J."/>
        </authorList>
    </citation>
    <scope>NUCLEOTIDE SEQUENCE [LARGE SCALE GENOMIC DNA]</scope>
    <source>
        <strain evidence="3">cv. AL8/78</strain>
    </source>
</reference>
<feature type="transmembrane region" description="Helical" evidence="2">
    <location>
        <begin position="347"/>
        <end position="368"/>
    </location>
</feature>
<dbReference type="Gramene" id="AET2Gv20962200.6">
    <property type="protein sequence ID" value="AET2Gv20962200.6"/>
    <property type="gene ID" value="AET2Gv20962200"/>
</dbReference>
<dbReference type="GO" id="GO:0005363">
    <property type="term" value="F:maltose transmembrane transporter activity"/>
    <property type="evidence" value="ECO:0007669"/>
    <property type="project" value="TreeGrafter"/>
</dbReference>
<feature type="region of interest" description="Disordered" evidence="1">
    <location>
        <begin position="1"/>
        <end position="72"/>
    </location>
</feature>
<reference evidence="3" key="5">
    <citation type="journal article" date="2021" name="G3 (Bethesda)">
        <title>Aegilops tauschii genome assembly Aet v5.0 features greater sequence contiguity and improved annotation.</title>
        <authorList>
            <person name="Wang L."/>
            <person name="Zhu T."/>
            <person name="Rodriguez J.C."/>
            <person name="Deal K.R."/>
            <person name="Dubcovsky J."/>
            <person name="McGuire P.E."/>
            <person name="Lux T."/>
            <person name="Spannagl M."/>
            <person name="Mayer K.F.X."/>
            <person name="Baldrich P."/>
            <person name="Meyers B.C."/>
            <person name="Huo N."/>
            <person name="Gu Y.Q."/>
            <person name="Zhou H."/>
            <person name="Devos K.M."/>
            <person name="Bennetzen J.L."/>
            <person name="Unver T."/>
            <person name="Budak H."/>
            <person name="Gulick P.J."/>
            <person name="Galiba G."/>
            <person name="Kalapos B."/>
            <person name="Nelson D.R."/>
            <person name="Li P."/>
            <person name="You F.M."/>
            <person name="Luo M.C."/>
            <person name="Dvorak J."/>
        </authorList>
    </citation>
    <scope>NUCLEOTIDE SEQUENCE [LARGE SCALE GENOMIC DNA]</scope>
    <source>
        <strain evidence="3">cv. AL8/78</strain>
    </source>
</reference>
<feature type="compositionally biased region" description="Pro residues" evidence="1">
    <location>
        <begin position="33"/>
        <end position="42"/>
    </location>
</feature>
<reference evidence="4" key="1">
    <citation type="journal article" date="2014" name="Science">
        <title>Ancient hybridizations among the ancestral genomes of bread wheat.</title>
        <authorList>
            <consortium name="International Wheat Genome Sequencing Consortium,"/>
            <person name="Marcussen T."/>
            <person name="Sandve S.R."/>
            <person name="Heier L."/>
            <person name="Spannagl M."/>
            <person name="Pfeifer M."/>
            <person name="Jakobsen K.S."/>
            <person name="Wulff B.B."/>
            <person name="Steuernagel B."/>
            <person name="Mayer K.F."/>
            <person name="Olsen O.A."/>
        </authorList>
    </citation>
    <scope>NUCLEOTIDE SEQUENCE [LARGE SCALE GENOMIC DNA]</scope>
    <source>
        <strain evidence="4">cv. AL8/78</strain>
    </source>
</reference>
<dbReference type="EnsemblPlants" id="AET2Gv20962200.6">
    <property type="protein sequence ID" value="AET2Gv20962200.6"/>
    <property type="gene ID" value="AET2Gv20962200"/>
</dbReference>
<reference evidence="4" key="2">
    <citation type="journal article" date="2017" name="Nat. Plants">
        <title>The Aegilops tauschii genome reveals multiple impacts of transposons.</title>
        <authorList>
            <person name="Zhao G."/>
            <person name="Zou C."/>
            <person name="Li K."/>
            <person name="Wang K."/>
            <person name="Li T."/>
            <person name="Gao L."/>
            <person name="Zhang X."/>
            <person name="Wang H."/>
            <person name="Yang Z."/>
            <person name="Liu X."/>
            <person name="Jiang W."/>
            <person name="Mao L."/>
            <person name="Kong X."/>
            <person name="Jiao Y."/>
            <person name="Jia J."/>
        </authorList>
    </citation>
    <scope>NUCLEOTIDE SEQUENCE [LARGE SCALE GENOMIC DNA]</scope>
    <source>
        <strain evidence="4">cv. AL8/78</strain>
    </source>
</reference>
<dbReference type="GO" id="GO:0009941">
    <property type="term" value="C:chloroplast envelope"/>
    <property type="evidence" value="ECO:0007669"/>
    <property type="project" value="TreeGrafter"/>
</dbReference>
<evidence type="ECO:0000313" key="4">
    <source>
        <dbReference type="Proteomes" id="UP000015105"/>
    </source>
</evidence>
<dbReference type="PANTHER" id="PTHR34809">
    <property type="entry name" value="MALTOSE EXCESS PROTEIN 1, CHLOROPLASTIC-RELATED"/>
    <property type="match status" value="1"/>
</dbReference>
<feature type="transmembrane region" description="Helical" evidence="2">
    <location>
        <begin position="279"/>
        <end position="301"/>
    </location>
</feature>
<evidence type="ECO:0000256" key="2">
    <source>
        <dbReference type="SAM" id="Phobius"/>
    </source>
</evidence>